<reference evidence="2" key="1">
    <citation type="submission" date="2020-02" db="EMBL/GenBank/DDBJ databases">
        <authorList>
            <person name="Meier V. D."/>
        </authorList>
    </citation>
    <scope>NUCLEOTIDE SEQUENCE</scope>
    <source>
        <strain evidence="2">AVDCRST_MAG88</strain>
    </source>
</reference>
<keyword evidence="1" id="KW-0175">Coiled coil</keyword>
<feature type="coiled-coil region" evidence="1">
    <location>
        <begin position="80"/>
        <end position="122"/>
    </location>
</feature>
<name>A0A6J4VKP2_9BACT</name>
<gene>
    <name evidence="2" type="ORF">AVDCRST_MAG88-3474</name>
</gene>
<sequence length="125" mass="14402">MEFEDITVTDVQVTPGPRPDSFEFQFTLSRVPERFWPERFFAAYGTQQGLRLVDLTDNILKITLSEDEVDAFVVVVLQTVRQANEAYRAELASRAEAQQQRLDAEQQRRDKAEALRRKALQTLGL</sequence>
<dbReference type="AlphaFoldDB" id="A0A6J4VKP2"/>
<protein>
    <submittedName>
        <fullName evidence="2">Uncharacterized protein</fullName>
    </submittedName>
</protein>
<evidence type="ECO:0000256" key="1">
    <source>
        <dbReference type="SAM" id="Coils"/>
    </source>
</evidence>
<accession>A0A6J4VKP2</accession>
<dbReference type="EMBL" id="CADCWM010000838">
    <property type="protein sequence ID" value="CAA9582162.1"/>
    <property type="molecule type" value="Genomic_DNA"/>
</dbReference>
<organism evidence="2">
    <name type="scientific">uncultured Thermomicrobiales bacterium</name>
    <dbReference type="NCBI Taxonomy" id="1645740"/>
    <lineage>
        <taxon>Bacteria</taxon>
        <taxon>Pseudomonadati</taxon>
        <taxon>Thermomicrobiota</taxon>
        <taxon>Thermomicrobia</taxon>
        <taxon>Thermomicrobiales</taxon>
        <taxon>environmental samples</taxon>
    </lineage>
</organism>
<evidence type="ECO:0000313" key="2">
    <source>
        <dbReference type="EMBL" id="CAA9582162.1"/>
    </source>
</evidence>
<proteinExistence type="predicted"/>